<accession>A0ACD5DD14</accession>
<protein>
    <submittedName>
        <fullName evidence="1">Uncharacterized protein</fullName>
    </submittedName>
</protein>
<evidence type="ECO:0000313" key="2">
    <source>
        <dbReference type="Proteomes" id="UP001149860"/>
    </source>
</evidence>
<dbReference type="Proteomes" id="UP001149860">
    <property type="component" value="Chromosome"/>
</dbReference>
<proteinExistence type="predicted"/>
<name>A0ACD5DD14_9LACO</name>
<evidence type="ECO:0000313" key="1">
    <source>
        <dbReference type="EMBL" id="XFD39284.1"/>
    </source>
</evidence>
<keyword evidence="2" id="KW-1185">Reference proteome</keyword>
<gene>
    <name evidence="1" type="ORF">O0236_007545</name>
</gene>
<reference evidence="1" key="1">
    <citation type="submission" date="2024-08" db="EMBL/GenBank/DDBJ databases">
        <title>Lentilactobacillus sp. nov., isolated from tree bark.</title>
        <authorList>
            <person name="Phuengjayaem S."/>
            <person name="Tanasupawat S."/>
        </authorList>
    </citation>
    <scope>NUCLEOTIDE SEQUENCE</scope>
    <source>
        <strain evidence="1">SPB1-3</strain>
    </source>
</reference>
<sequence length="254" mass="29464">MKKINSIIVGALAIFGGITIANSNHAEAKTYTTVPTSLRGHWYSVDSSYYAYDRMTNSKYHFRTYYPGNGWETIYGNKFPSYGRGHSQLSVNRNSKGYYLIGKYATDDYAYYKHVTHKGHSAVRVLVPRLDYGGGYIVSYYYRSKSIAKHPSEKAVKKSISKTKPYYGYRVATNSLVSDNTFYDTEEHDILSDYLPTQYSKVIFQYKSTVVPTKHTWVWFHGSKQHLLTDYKYKNGSWVKVQEYNANTDKHKYY</sequence>
<organism evidence="1 2">
    <name type="scientific">Lentilactobacillus terminaliae</name>
    <dbReference type="NCBI Taxonomy" id="3003483"/>
    <lineage>
        <taxon>Bacteria</taxon>
        <taxon>Bacillati</taxon>
        <taxon>Bacillota</taxon>
        <taxon>Bacilli</taxon>
        <taxon>Lactobacillales</taxon>
        <taxon>Lactobacillaceae</taxon>
        <taxon>Lentilactobacillus</taxon>
    </lineage>
</organism>
<dbReference type="EMBL" id="CP168151">
    <property type="protein sequence ID" value="XFD39284.1"/>
    <property type="molecule type" value="Genomic_DNA"/>
</dbReference>